<comment type="caution">
    <text evidence="8">The sequence shown here is derived from an EMBL/GenBank/DDBJ whole genome shotgun (WGS) entry which is preliminary data.</text>
</comment>
<dbReference type="Pfam" id="PF01554">
    <property type="entry name" value="MatE"/>
    <property type="match status" value="1"/>
</dbReference>
<proteinExistence type="predicted"/>
<evidence type="ECO:0000313" key="9">
    <source>
        <dbReference type="Proteomes" id="UP000533429"/>
    </source>
</evidence>
<dbReference type="PANTHER" id="PTHR43549">
    <property type="entry name" value="MULTIDRUG RESISTANCE PROTEIN YPNP-RELATED"/>
    <property type="match status" value="1"/>
</dbReference>
<dbReference type="GO" id="GO:0005886">
    <property type="term" value="C:plasma membrane"/>
    <property type="evidence" value="ECO:0007669"/>
    <property type="project" value="UniProtKB-SubCell"/>
</dbReference>
<evidence type="ECO:0000256" key="6">
    <source>
        <dbReference type="ARBA" id="ARBA00023136"/>
    </source>
</evidence>
<sequence length="141" mass="15193">MATEPRLDKHGLLSEPIPDVLRRLTIPMIFGMIAILLFNLVDTFFVSLLGTQALAAVSFTFPITFALNSITMGVSVGISTSLGRLLGRGDSQSAARFTTHGLLLALVLMSIAAMIGFFTIDPLFTLLGAEPSLLPIIHQYM</sequence>
<dbReference type="GO" id="GO:0015297">
    <property type="term" value="F:antiporter activity"/>
    <property type="evidence" value="ECO:0007669"/>
    <property type="project" value="InterPro"/>
</dbReference>
<dbReference type="GO" id="GO:0042910">
    <property type="term" value="F:xenobiotic transmembrane transporter activity"/>
    <property type="evidence" value="ECO:0007669"/>
    <property type="project" value="InterPro"/>
</dbReference>
<keyword evidence="4 7" id="KW-0812">Transmembrane</keyword>
<feature type="transmembrane region" description="Helical" evidence="7">
    <location>
        <begin position="101"/>
        <end position="120"/>
    </location>
</feature>
<gene>
    <name evidence="8" type="ORF">HWA77_18550</name>
</gene>
<evidence type="ECO:0000313" key="8">
    <source>
        <dbReference type="EMBL" id="NVP02217.1"/>
    </source>
</evidence>
<protein>
    <submittedName>
        <fullName evidence="8">MATE family efflux transporter</fullName>
    </submittedName>
</protein>
<feature type="transmembrane region" description="Helical" evidence="7">
    <location>
        <begin position="20"/>
        <end position="41"/>
    </location>
</feature>
<dbReference type="AlphaFoldDB" id="A0A850QRC9"/>
<dbReference type="InterPro" id="IPR052031">
    <property type="entry name" value="Membrane_Transporter-Flippase"/>
</dbReference>
<evidence type="ECO:0000256" key="1">
    <source>
        <dbReference type="ARBA" id="ARBA00004651"/>
    </source>
</evidence>
<dbReference type="EMBL" id="JABXOR010001175">
    <property type="protein sequence ID" value="NVP02217.1"/>
    <property type="molecule type" value="Genomic_DNA"/>
</dbReference>
<keyword evidence="5 7" id="KW-1133">Transmembrane helix</keyword>
<dbReference type="PANTHER" id="PTHR43549:SF3">
    <property type="entry name" value="MULTIDRUG RESISTANCE PROTEIN YPNP-RELATED"/>
    <property type="match status" value="1"/>
</dbReference>
<feature type="non-terminal residue" evidence="8">
    <location>
        <position position="141"/>
    </location>
</feature>
<evidence type="ECO:0000256" key="5">
    <source>
        <dbReference type="ARBA" id="ARBA00022989"/>
    </source>
</evidence>
<evidence type="ECO:0000256" key="4">
    <source>
        <dbReference type="ARBA" id="ARBA00022692"/>
    </source>
</evidence>
<evidence type="ECO:0000256" key="2">
    <source>
        <dbReference type="ARBA" id="ARBA00022448"/>
    </source>
</evidence>
<evidence type="ECO:0000256" key="7">
    <source>
        <dbReference type="SAM" id="Phobius"/>
    </source>
</evidence>
<dbReference type="InterPro" id="IPR002528">
    <property type="entry name" value="MATE_fam"/>
</dbReference>
<comment type="subcellular location">
    <subcellularLocation>
        <location evidence="1">Cell membrane</location>
        <topology evidence="1">Multi-pass membrane protein</topology>
    </subcellularLocation>
</comment>
<reference evidence="8 9" key="1">
    <citation type="submission" date="2020-06" db="EMBL/GenBank/DDBJ databases">
        <title>Photobacterium damselae subsp. damselae comparative genomics.</title>
        <authorList>
            <person name="Osorio C.R."/>
        </authorList>
    </citation>
    <scope>NUCLEOTIDE SEQUENCE [LARGE SCALE GENOMIC DNA]</scope>
    <source>
        <strain evidence="8 9">TW250/03</strain>
    </source>
</reference>
<accession>A0A850QRC9</accession>
<feature type="transmembrane region" description="Helical" evidence="7">
    <location>
        <begin position="53"/>
        <end position="80"/>
    </location>
</feature>
<keyword evidence="2" id="KW-0813">Transport</keyword>
<dbReference type="Proteomes" id="UP000533429">
    <property type="component" value="Unassembled WGS sequence"/>
</dbReference>
<keyword evidence="6 7" id="KW-0472">Membrane</keyword>
<evidence type="ECO:0000256" key="3">
    <source>
        <dbReference type="ARBA" id="ARBA00022475"/>
    </source>
</evidence>
<organism evidence="8 9">
    <name type="scientific">Photobacterium damselae subsp. damselae</name>
    <name type="common">Listonella damsela</name>
    <dbReference type="NCBI Taxonomy" id="85581"/>
    <lineage>
        <taxon>Bacteria</taxon>
        <taxon>Pseudomonadati</taxon>
        <taxon>Pseudomonadota</taxon>
        <taxon>Gammaproteobacteria</taxon>
        <taxon>Vibrionales</taxon>
        <taxon>Vibrionaceae</taxon>
        <taxon>Photobacterium</taxon>
    </lineage>
</organism>
<keyword evidence="3" id="KW-1003">Cell membrane</keyword>
<name>A0A850QRC9_PHODD</name>